<feature type="compositionally biased region" description="Basic residues" evidence="6">
    <location>
        <begin position="343"/>
        <end position="352"/>
    </location>
</feature>
<evidence type="ECO:0000256" key="3">
    <source>
        <dbReference type="ARBA" id="ARBA00023110"/>
    </source>
</evidence>
<evidence type="ECO:0000313" key="8">
    <source>
        <dbReference type="EMBL" id="MED6218110.1"/>
    </source>
</evidence>
<gene>
    <name evidence="8" type="ORF">PIB30_023825</name>
</gene>
<dbReference type="EC" id="5.2.1.8" evidence="2 5"/>
<dbReference type="PIRSF" id="PIRSF001473">
    <property type="entry name" value="FK506-bp_FPR3"/>
    <property type="match status" value="1"/>
</dbReference>
<feature type="region of interest" description="Disordered" evidence="6">
    <location>
        <begin position="105"/>
        <end position="393"/>
    </location>
</feature>
<feature type="compositionally biased region" description="Basic and acidic residues" evidence="6">
    <location>
        <begin position="236"/>
        <end position="255"/>
    </location>
</feature>
<comment type="catalytic activity">
    <reaction evidence="1 5">
        <text>[protein]-peptidylproline (omega=180) = [protein]-peptidylproline (omega=0)</text>
        <dbReference type="Rhea" id="RHEA:16237"/>
        <dbReference type="Rhea" id="RHEA-COMP:10747"/>
        <dbReference type="Rhea" id="RHEA-COMP:10748"/>
        <dbReference type="ChEBI" id="CHEBI:83833"/>
        <dbReference type="ChEBI" id="CHEBI:83834"/>
        <dbReference type="EC" id="5.2.1.8"/>
    </reaction>
</comment>
<organism evidence="8 9">
    <name type="scientific">Stylosanthes scabra</name>
    <dbReference type="NCBI Taxonomy" id="79078"/>
    <lineage>
        <taxon>Eukaryota</taxon>
        <taxon>Viridiplantae</taxon>
        <taxon>Streptophyta</taxon>
        <taxon>Embryophyta</taxon>
        <taxon>Tracheophyta</taxon>
        <taxon>Spermatophyta</taxon>
        <taxon>Magnoliopsida</taxon>
        <taxon>eudicotyledons</taxon>
        <taxon>Gunneridae</taxon>
        <taxon>Pentapetalae</taxon>
        <taxon>rosids</taxon>
        <taxon>fabids</taxon>
        <taxon>Fabales</taxon>
        <taxon>Fabaceae</taxon>
        <taxon>Papilionoideae</taxon>
        <taxon>50 kb inversion clade</taxon>
        <taxon>dalbergioids sensu lato</taxon>
        <taxon>Dalbergieae</taxon>
        <taxon>Pterocarpus clade</taxon>
        <taxon>Stylosanthes</taxon>
    </lineage>
</organism>
<feature type="compositionally biased region" description="Basic and acidic residues" evidence="6">
    <location>
        <begin position="315"/>
        <end position="342"/>
    </location>
</feature>
<keyword evidence="3 5" id="KW-0697">Rotamase</keyword>
<feature type="compositionally biased region" description="Acidic residues" evidence="6">
    <location>
        <begin position="105"/>
        <end position="142"/>
    </location>
</feature>
<dbReference type="SUPFAM" id="SSF54534">
    <property type="entry name" value="FKBP-like"/>
    <property type="match status" value="1"/>
</dbReference>
<evidence type="ECO:0000256" key="6">
    <source>
        <dbReference type="SAM" id="MobiDB-lite"/>
    </source>
</evidence>
<feature type="domain" description="PPIase FKBP-type" evidence="7">
    <location>
        <begin position="419"/>
        <end position="506"/>
    </location>
</feature>
<reference evidence="8 9" key="1">
    <citation type="journal article" date="2023" name="Plants (Basel)">
        <title>Bridging the Gap: Combining Genomics and Transcriptomics Approaches to Understand Stylosanthes scabra, an Orphan Legume from the Brazilian Caatinga.</title>
        <authorList>
            <person name="Ferreira-Neto J.R.C."/>
            <person name="da Silva M.D."/>
            <person name="Binneck E."/>
            <person name="de Melo N.F."/>
            <person name="da Silva R.H."/>
            <person name="de Melo A.L.T.M."/>
            <person name="Pandolfi V."/>
            <person name="Bustamante F.O."/>
            <person name="Brasileiro-Vidal A.C."/>
            <person name="Benko-Iseppon A.M."/>
        </authorList>
    </citation>
    <scope>NUCLEOTIDE SEQUENCE [LARGE SCALE GENOMIC DNA]</scope>
    <source>
        <tissue evidence="8">Leaves</tissue>
    </source>
</reference>
<dbReference type="InterPro" id="IPR041232">
    <property type="entry name" value="NPL"/>
</dbReference>
<evidence type="ECO:0000256" key="5">
    <source>
        <dbReference type="PROSITE-ProRule" id="PRU00277"/>
    </source>
</evidence>
<feature type="compositionally biased region" description="Polar residues" evidence="6">
    <location>
        <begin position="301"/>
        <end position="313"/>
    </location>
</feature>
<dbReference type="EMBL" id="JASCZI010271944">
    <property type="protein sequence ID" value="MED6218110.1"/>
    <property type="molecule type" value="Genomic_DNA"/>
</dbReference>
<comment type="caution">
    <text evidence="8">The sequence shown here is derived from an EMBL/GenBank/DDBJ whole genome shotgun (WGS) entry which is preliminary data.</text>
</comment>
<dbReference type="PROSITE" id="PS50059">
    <property type="entry name" value="FKBP_PPIASE"/>
    <property type="match status" value="1"/>
</dbReference>
<evidence type="ECO:0000313" key="9">
    <source>
        <dbReference type="Proteomes" id="UP001341840"/>
    </source>
</evidence>
<dbReference type="Pfam" id="PF17800">
    <property type="entry name" value="NPL"/>
    <property type="match status" value="1"/>
</dbReference>
<dbReference type="Gene3D" id="3.10.50.40">
    <property type="match status" value="1"/>
</dbReference>
<accession>A0ABU6Z6B6</accession>
<feature type="compositionally biased region" description="Acidic residues" evidence="6">
    <location>
        <begin position="209"/>
        <end position="229"/>
    </location>
</feature>
<keyword evidence="4 5" id="KW-0413">Isomerase</keyword>
<evidence type="ECO:0000256" key="2">
    <source>
        <dbReference type="ARBA" id="ARBA00013194"/>
    </source>
</evidence>
<dbReference type="Gene3D" id="2.60.120.340">
    <property type="entry name" value="Nucleoplasmin core domain"/>
    <property type="match status" value="1"/>
</dbReference>
<proteinExistence type="predicted"/>
<dbReference type="PANTHER" id="PTHR43811:SF19">
    <property type="entry name" value="39 KDA FK506-BINDING NUCLEAR PROTEIN"/>
    <property type="match status" value="1"/>
</dbReference>
<feature type="compositionally biased region" description="Basic and acidic residues" evidence="6">
    <location>
        <begin position="368"/>
        <end position="389"/>
    </location>
</feature>
<evidence type="ECO:0000259" key="7">
    <source>
        <dbReference type="PROSITE" id="PS50059"/>
    </source>
</evidence>
<name>A0ABU6Z6B6_9FABA</name>
<evidence type="ECO:0000256" key="4">
    <source>
        <dbReference type="ARBA" id="ARBA00023235"/>
    </source>
</evidence>
<keyword evidence="9" id="KW-1185">Reference proteome</keyword>
<dbReference type="Proteomes" id="UP001341840">
    <property type="component" value="Unassembled WGS sequence"/>
</dbReference>
<protein>
    <recommendedName>
        <fullName evidence="2 5">peptidylprolyl isomerase</fullName>
        <ecNumber evidence="2 5">5.2.1.8</ecNumber>
    </recommendedName>
</protein>
<dbReference type="InterPro" id="IPR023566">
    <property type="entry name" value="PPIase_Fpr3/Fpr4-like"/>
</dbReference>
<dbReference type="InterPro" id="IPR046357">
    <property type="entry name" value="PPIase_dom_sf"/>
</dbReference>
<dbReference type="PANTHER" id="PTHR43811">
    <property type="entry name" value="FKBP-TYPE PEPTIDYL-PROLYL CIS-TRANS ISOMERASE FKPA"/>
    <property type="match status" value="1"/>
</dbReference>
<dbReference type="Pfam" id="PF00254">
    <property type="entry name" value="FKBP_C"/>
    <property type="match status" value="1"/>
</dbReference>
<feature type="compositionally biased region" description="Acidic residues" evidence="6">
    <location>
        <begin position="160"/>
        <end position="170"/>
    </location>
</feature>
<dbReference type="InterPro" id="IPR001179">
    <property type="entry name" value="PPIase_FKBP_dom"/>
</dbReference>
<sequence length="507" mass="56065">MGFWGIEVKPGKPYPYHADNIQGKLHVTHATLGIGSSNDKTILQCSSGHKTPIFLCSLIPDKIESCPLNLEFGDDDLVAFSVIGPRSIHLSGYFLADDGDDLRDDYEYDSFPEDVEGTDSDDSSDYDSEDEYGDDYTDDSDMEMYPSSHVPNSGVRIEEIVDDDMPEKEEDPTQKSKKKKQAAQVKEKDNRSSRLPIVARGETDHPVLESEDDVSESEDDVSESEDEDGFPISVAEKGKSEVKGNKAHKTAEEAGKNAGVNHSPSLKRKVESADVDEQQQQDRKKKKKKNKSKEPGKGESARTSGKSSVTNVATPDEKHPEEEEVKTTEVHDGKPSNEDLFEKKKKNKKKNKGKESQGEDATPSQVEKPVENKKLSASEKKGKKQETETKPSQVRTFPNGLVIEEISMGKPDGNRAAPGKKVSVRYIGKLQKNGKIFDSNVGRAPFKFHLGVGQVIKGWDVGVNGMRVGDKRRITVPPSMGYGDRRIGSIPPNSWLVFDVELITVDR</sequence>
<evidence type="ECO:0000256" key="1">
    <source>
        <dbReference type="ARBA" id="ARBA00000971"/>
    </source>
</evidence>